<reference evidence="1" key="1">
    <citation type="submission" date="2019-11" db="EMBL/GenBank/DDBJ databases">
        <title>Nori genome reveals adaptations in red seaweeds to the harsh intertidal environment.</title>
        <authorList>
            <person name="Wang D."/>
            <person name="Mao Y."/>
        </authorList>
    </citation>
    <scope>NUCLEOTIDE SEQUENCE</scope>
    <source>
        <tissue evidence="1">Gametophyte</tissue>
    </source>
</reference>
<evidence type="ECO:0000313" key="1">
    <source>
        <dbReference type="EMBL" id="KAK1867268.1"/>
    </source>
</evidence>
<sequence length="201" mass="21414">MTPRFTTALVAAAVTLSLAATAAANSYTMVVKPTAKPTAKPTVKPAAPLAAVCHTTTTKCCWDPYVCDVVYKVKTVWVKAVCTRHVKVQVPCYSSRTADGHDQALGGPSERLFNNRRCYAWKAEKYGCGKKQTVKEAYPKLCYKKACTTRAVPAKFVAPTATVLTTKATAVPTAVPAKHNPATVKALFGQLAAALLAKHSS</sequence>
<accession>A0ACC3CBP8</accession>
<organism evidence="1 2">
    <name type="scientific">Pyropia yezoensis</name>
    <name type="common">Susabi-nori</name>
    <name type="synonym">Porphyra yezoensis</name>
    <dbReference type="NCBI Taxonomy" id="2788"/>
    <lineage>
        <taxon>Eukaryota</taxon>
        <taxon>Rhodophyta</taxon>
        <taxon>Bangiophyceae</taxon>
        <taxon>Bangiales</taxon>
        <taxon>Bangiaceae</taxon>
        <taxon>Pyropia</taxon>
    </lineage>
</organism>
<proteinExistence type="predicted"/>
<dbReference type="EMBL" id="CM020620">
    <property type="protein sequence ID" value="KAK1867268.1"/>
    <property type="molecule type" value="Genomic_DNA"/>
</dbReference>
<protein>
    <submittedName>
        <fullName evidence="1">Uncharacterized protein</fullName>
    </submittedName>
</protein>
<name>A0ACC3CBP8_PYRYE</name>
<evidence type="ECO:0000313" key="2">
    <source>
        <dbReference type="Proteomes" id="UP000798662"/>
    </source>
</evidence>
<gene>
    <name evidence="1" type="ORF">I4F81_009775</name>
</gene>
<keyword evidence="2" id="KW-1185">Reference proteome</keyword>
<dbReference type="Proteomes" id="UP000798662">
    <property type="component" value="Chromosome 3"/>
</dbReference>
<comment type="caution">
    <text evidence="1">The sequence shown here is derived from an EMBL/GenBank/DDBJ whole genome shotgun (WGS) entry which is preliminary data.</text>
</comment>